<dbReference type="Gene3D" id="3.30.160.60">
    <property type="entry name" value="Classic Zinc Finger"/>
    <property type="match status" value="1"/>
</dbReference>
<dbReference type="Gene3D" id="3.30.420.10">
    <property type="entry name" value="Ribonuclease H-like superfamily/Ribonuclease H"/>
    <property type="match status" value="1"/>
</dbReference>
<proteinExistence type="predicted"/>
<dbReference type="PANTHER" id="PTHR47027:SF20">
    <property type="entry name" value="REVERSE TRANSCRIPTASE-LIKE PROTEIN WITH RNA-DIRECTED DNA POLYMERASE DOMAIN"/>
    <property type="match status" value="1"/>
</dbReference>
<dbReference type="Proteomes" id="UP001152797">
    <property type="component" value="Unassembled WGS sequence"/>
</dbReference>
<dbReference type="InterPro" id="IPR036397">
    <property type="entry name" value="RNaseH_sf"/>
</dbReference>
<dbReference type="PROSITE" id="PS50157">
    <property type="entry name" value="ZINC_FINGER_C2H2_2"/>
    <property type="match status" value="1"/>
</dbReference>
<organism evidence="5">
    <name type="scientific">Cladocopium goreaui</name>
    <dbReference type="NCBI Taxonomy" id="2562237"/>
    <lineage>
        <taxon>Eukaryota</taxon>
        <taxon>Sar</taxon>
        <taxon>Alveolata</taxon>
        <taxon>Dinophyceae</taxon>
        <taxon>Suessiales</taxon>
        <taxon>Symbiodiniaceae</taxon>
        <taxon>Cladocopium</taxon>
    </lineage>
</organism>
<feature type="region of interest" description="Disordered" evidence="2">
    <location>
        <begin position="2513"/>
        <end position="2537"/>
    </location>
</feature>
<feature type="compositionally biased region" description="Polar residues" evidence="2">
    <location>
        <begin position="2518"/>
        <end position="2530"/>
    </location>
</feature>
<dbReference type="OrthoDB" id="407509at2759"/>
<feature type="region of interest" description="Disordered" evidence="2">
    <location>
        <begin position="298"/>
        <end position="364"/>
    </location>
</feature>
<reference evidence="6 7" key="2">
    <citation type="submission" date="2024-05" db="EMBL/GenBank/DDBJ databases">
        <authorList>
            <person name="Chen Y."/>
            <person name="Shah S."/>
            <person name="Dougan E. K."/>
            <person name="Thang M."/>
            <person name="Chan C."/>
        </authorList>
    </citation>
    <scope>NUCLEOTIDE SEQUENCE [LARGE SCALE GENOMIC DNA]</scope>
</reference>
<feature type="compositionally biased region" description="Low complexity" evidence="2">
    <location>
        <begin position="334"/>
        <end position="359"/>
    </location>
</feature>
<feature type="region of interest" description="Disordered" evidence="2">
    <location>
        <begin position="58"/>
        <end position="82"/>
    </location>
</feature>
<dbReference type="Gene3D" id="3.60.10.10">
    <property type="entry name" value="Endonuclease/exonuclease/phosphatase"/>
    <property type="match status" value="1"/>
</dbReference>
<keyword evidence="1" id="KW-0479">Metal-binding</keyword>
<dbReference type="Pfam" id="PF13912">
    <property type="entry name" value="zf-C2H2_6"/>
    <property type="match status" value="1"/>
</dbReference>
<dbReference type="PROSITE" id="PS50879">
    <property type="entry name" value="RNASE_H_1"/>
    <property type="match status" value="1"/>
</dbReference>
<keyword evidence="1" id="KW-0862">Zinc</keyword>
<dbReference type="GO" id="GO:0004523">
    <property type="term" value="F:RNA-DNA hybrid ribonuclease activity"/>
    <property type="evidence" value="ECO:0007669"/>
    <property type="project" value="InterPro"/>
</dbReference>
<reference evidence="5" key="1">
    <citation type="submission" date="2022-10" db="EMBL/GenBank/DDBJ databases">
        <authorList>
            <person name="Chen Y."/>
            <person name="Dougan E. K."/>
            <person name="Chan C."/>
            <person name="Rhodes N."/>
            <person name="Thang M."/>
        </authorList>
    </citation>
    <scope>NUCLEOTIDE SEQUENCE</scope>
</reference>
<comment type="caution">
    <text evidence="5">The sequence shown here is derived from an EMBL/GenBank/DDBJ whole genome shotgun (WGS) entry which is preliminary data.</text>
</comment>
<evidence type="ECO:0000259" key="4">
    <source>
        <dbReference type="PROSITE" id="PS50879"/>
    </source>
</evidence>
<dbReference type="GO" id="GO:0003676">
    <property type="term" value="F:nucleic acid binding"/>
    <property type="evidence" value="ECO:0007669"/>
    <property type="project" value="InterPro"/>
</dbReference>
<dbReference type="PANTHER" id="PTHR47027">
    <property type="entry name" value="REVERSE TRANSCRIPTASE DOMAIN-CONTAINING PROTEIN"/>
    <property type="match status" value="1"/>
</dbReference>
<accession>A0A9P1BXK5</accession>
<dbReference type="SUPFAM" id="SSF53098">
    <property type="entry name" value="Ribonuclease H-like"/>
    <property type="match status" value="1"/>
</dbReference>
<gene>
    <name evidence="5" type="ORF">C1SCF055_LOCUS8871</name>
</gene>
<dbReference type="InterPro" id="IPR036691">
    <property type="entry name" value="Endo/exonu/phosph_ase_sf"/>
</dbReference>
<evidence type="ECO:0000256" key="1">
    <source>
        <dbReference type="PROSITE-ProRule" id="PRU00042"/>
    </source>
</evidence>
<keyword evidence="1" id="KW-0863">Zinc-finger</keyword>
<keyword evidence="7" id="KW-1185">Reference proteome</keyword>
<evidence type="ECO:0000259" key="3">
    <source>
        <dbReference type="PROSITE" id="PS50157"/>
    </source>
</evidence>
<dbReference type="SUPFAM" id="SSF56219">
    <property type="entry name" value="DNase I-like"/>
    <property type="match status" value="1"/>
</dbReference>
<evidence type="ECO:0000313" key="7">
    <source>
        <dbReference type="Proteomes" id="UP001152797"/>
    </source>
</evidence>
<dbReference type="PROSITE" id="PS00028">
    <property type="entry name" value="ZINC_FINGER_C2H2_1"/>
    <property type="match status" value="1"/>
</dbReference>
<evidence type="ECO:0000256" key="2">
    <source>
        <dbReference type="SAM" id="MobiDB-lite"/>
    </source>
</evidence>
<dbReference type="EMBL" id="CAMXCT020000606">
    <property type="protein sequence ID" value="CAL1134417.1"/>
    <property type="molecule type" value="Genomic_DNA"/>
</dbReference>
<protein>
    <submittedName>
        <fullName evidence="6">C2H2-type domain-containing protein</fullName>
    </submittedName>
</protein>
<evidence type="ECO:0000313" key="6">
    <source>
        <dbReference type="EMBL" id="CAL4768354.1"/>
    </source>
</evidence>
<dbReference type="InterPro" id="IPR013087">
    <property type="entry name" value="Znf_C2H2_type"/>
</dbReference>
<dbReference type="InterPro" id="IPR012337">
    <property type="entry name" value="RNaseH-like_sf"/>
</dbReference>
<dbReference type="EMBL" id="CAMXCT010000606">
    <property type="protein sequence ID" value="CAI3981042.1"/>
    <property type="molecule type" value="Genomic_DNA"/>
</dbReference>
<dbReference type="EMBL" id="CAMXCT030000606">
    <property type="protein sequence ID" value="CAL4768354.1"/>
    <property type="molecule type" value="Genomic_DNA"/>
</dbReference>
<sequence>MAQDGILTSLSVFPSPTVPLKRRTSRKSVTFAPILDDKENENCAVSAVNVPGLVRCKPNPAERAQVPDPGGPPQQDQDRPERHARGQTFLDRPYWQQQVWQRLQEEGDDADPAEDGPVLFMNSYFICHATHRRQEQGRPLRFDTNIDTWERDMRFIWEDLVSPVLPLSVHLVTPEPPFSVRPGTAGTLLLVQSPHPLLSACLITTVEPALPRMHITEVAQSFDFIVPFRHILFHAGVGARCDDRQAQRIGDCEVRVGRRVLPQGQPVRLHEGMGLIVDVPPPMSQPDWEEQVLAQIPPLTPHTWPDDTEETSLLAHSARPPPEHIPIMDNSDIAQDPNDSPAQQDSDSSSSNVSSPSSSMTDCPETWQDTLVLTLQGQPVLLQLPWHDRHTMLQQLQNALDSDNDRLVSIHHVGTMPEDIQQIAHECLLVEMSSSPSCSPIMRLILVDIEVYPPGEHQPVVFSRKPIWMPQTASRLTVFRLLGIEDHYQENPLRGHLWLNHIWISHDDVMPLQFLHGDFLAAVIQDAQTSPYAHDEADVASLFQGDRHSDVSLPGRIHQCSRTNAARAHHAPHAVSTSTTSTLASSTSDNNWLIPVGMSFMQHAQATDDEGHAEVEWITWHMCPYVRLRSDDARPIRFDIEQHAWLRDLQHLWRDQWIPHLTARILVVDPFPPKAAYEHHVGHLLIVQGDLPQHVPVLITTVFESALGRRLSHQACFLSQHFDPAQLFQIMRLEAICQMRSCRIALAGHDVPLQGIGHATAGDNVKVHVTPSATAGASLIQTAALHRRVKQVSNHPDALIESSTTPEECHDALEMPWISNSDERFVFNPAAPAFEPGRIHLAGQSEFIQDLYSQWYQNAFAWEGEVPSCVILTWMVDHTWEQPHGFLPRPVRLHDDYDAWEDRIRQAWRDLLHPDAPYEISLVFPKPPSHDNTVIAHVVLIQHPREDWVTSVVTCFDNSVTPQAVHQELIPAPTYINIDFTQVIHMRTKLLLMDLGPVQPRASVVKWHLSTQEALQHIPDWQGDTPSGLSFFTDGSAACLQDDRRAAAAVVCIVHTAHGDQFGGYRCYDTSSNGYAPHAEAAAILTSVLWAIQLCETSVDSSAWLIQFHFDCMFAGMTAQGHWFAKAHEQMQHTTRALVQWMEARYSVQTQWVHVPAHQGHPWNEAADAAAWAAVSAWIPQMDFQDLIRSLLAEQPVVAWLWLLDKAEQGHPAFPSIQQGVMKVNASAALHPAPRADDHPYVTKPERCQFPLENVSFELTCATANVLTLYQSWRRAIVGQGKWKTTSGVLQISHANLRIVHASPQSMVVKLAHDELRLVFLVGHAPNCSTFEAATAYWTQLSHAIPTALRSWPLIGFVDANARVGSVGSEAIGCFGQETENLSGECFHQWLHDQSLFLPQTFEHHHRGDHDTWTHSTGTTARIDYIAVDQALRQDGIQTSIAPVDLTLHQADHCSVQARIPVQCKIARHDRPKLPTTLQQDAPPHLRWDSDVHTHAAALQKWMQATQPPRDKARCRKHHLQESTWTMIKAKRFHWNRIRQLKRTLRQSILHELFQTWKCKKVHEDVTRLRPWLRLTDQALALHTWQHQRLCVAVTSAVRHDDQQFYAALADEQGAVAADEGLTGLWRKIKHLLPKGVARKKANIRCIGPQLDDLTAHYSQLEAGQEIAYEDLLRQCARRQSDAQADLPLQIQLSDLPTRVEVEQICKLAKRRKAPGLDGVQAEHLQALMSAHSDVFFPLLFKMWHERDNAPRRAWQTLHSLMRRKLLPWASQNRMETQFGGFRGQQTVFASMLLRSYAKVLEAKKVSLAIIFVDVKNAFHCMLRQHTFATSMQLPAKLRHILAAEGLDPEQLTADIALHARAFDSAPSTIARLIKDAHCDTWFTCPGSDKCFETARGSRPGSPIADLAYNIMTSALMKELQMVLHQIPLIQQANSFMECLLPTIAWVDDIALPLPCLQANDLDPLISDVMQRVHQIFRSYGLRLNCAPGKTEAIVQYRGHGAPERRQARVLEELSRLEVPGHDPLHVVTQYTHLGIVVAQTCDLRQDLNEKIGKACAAYRSMSKSIFLNRRLTIPLRLKLLDALVLPIVFYGSGSWPLLNARQFQHLSSVITKWQRQIAGDGFWKTTTITDAEFRARWRIPPLAVRLAKHRLLFLLQLHHHGPRIVWDVITAEDALCRSTWFDALRHAFHWLGTMVPDLPVQEWTCEEILQWTHDAHAKMPNTIRRAVARYLTQEQTIHHVASMHRDIKQMCQEHGVCFDDPPAAAHDGVLHDVFACPTCSKRFSTIQGLTAHRWKQHGHISEERRFVYNGVCEGCRKCFWTAQRLQQHLRYSKRKPNGCFWWVSQHLDPLEQPASVAMPDIFRGQHRLPCVAAAGPDPQTVSTRWSRAHQHDWEVWQDEWRKQGFPDELSSSLCDAVHEALSAATLNWCLDPACDLTWTWCEIVEAYHQDAALHSQAIWAFALWGRVSMYDVIDQIEDVDHKLHVEEQYLQLVYEMPVAGLLDRLERLHRATPPAPSTQTKPPSANDYRQPQPAEPFPNAYDNSAHLLGPVNDPEVCTWPAQTGVPICELPDGRRAIIILHLFSGRRREGDCHDWAAQLVSQYLPGYEVMMLSIDTAVGGALCDLLSGPGLDSLLRIVKCGLITGSLSGPPCETWSAARHLPPPPQIVARWPRPLRSSERAWGLAFLTHRELHQLATGSALMLSNIKIELTVVLNGGAALLEHPDLPEDPAFASVWRTPLQLRICGAAPGHQRLHIQQWKYGAAAVKPTLIRAMGLPRSATGKRESHA</sequence>
<feature type="domain" description="C2H2-type" evidence="3">
    <location>
        <begin position="2275"/>
        <end position="2305"/>
    </location>
</feature>
<evidence type="ECO:0000313" key="5">
    <source>
        <dbReference type="EMBL" id="CAI3981042.1"/>
    </source>
</evidence>
<feature type="domain" description="RNase H type-1" evidence="4">
    <location>
        <begin position="1025"/>
        <end position="1176"/>
    </location>
</feature>
<dbReference type="InterPro" id="IPR002156">
    <property type="entry name" value="RNaseH_domain"/>
</dbReference>
<dbReference type="GO" id="GO:0008270">
    <property type="term" value="F:zinc ion binding"/>
    <property type="evidence" value="ECO:0007669"/>
    <property type="project" value="UniProtKB-KW"/>
</dbReference>
<name>A0A9P1BXK5_9DINO</name>